<organism evidence="1 2">
    <name type="scientific">Phyllosticta capitalensis</name>
    <dbReference type="NCBI Taxonomy" id="121624"/>
    <lineage>
        <taxon>Eukaryota</taxon>
        <taxon>Fungi</taxon>
        <taxon>Dikarya</taxon>
        <taxon>Ascomycota</taxon>
        <taxon>Pezizomycotina</taxon>
        <taxon>Dothideomycetes</taxon>
        <taxon>Dothideomycetes incertae sedis</taxon>
        <taxon>Botryosphaeriales</taxon>
        <taxon>Phyllostictaceae</taxon>
        <taxon>Phyllosticta</taxon>
    </lineage>
</organism>
<accession>A0ABR1Z119</accession>
<evidence type="ECO:0000313" key="1">
    <source>
        <dbReference type="EMBL" id="KAK8244667.1"/>
    </source>
</evidence>
<evidence type="ECO:0000313" key="2">
    <source>
        <dbReference type="Proteomes" id="UP001492380"/>
    </source>
</evidence>
<keyword evidence="2" id="KW-1185">Reference proteome</keyword>
<comment type="caution">
    <text evidence="1">The sequence shown here is derived from an EMBL/GenBank/DDBJ whole genome shotgun (WGS) entry which is preliminary data.</text>
</comment>
<reference evidence="1 2" key="1">
    <citation type="submission" date="2024-04" db="EMBL/GenBank/DDBJ databases">
        <title>Phyllosticta paracitricarpa is synonymous to the EU quarantine fungus P. citricarpa based on phylogenomic analyses.</title>
        <authorList>
            <consortium name="Lawrence Berkeley National Laboratory"/>
            <person name="Van Ingen-Buijs V.A."/>
            <person name="Van Westerhoven A.C."/>
            <person name="Haridas S."/>
            <person name="Skiadas P."/>
            <person name="Martin F."/>
            <person name="Groenewald J.Z."/>
            <person name="Crous P.W."/>
            <person name="Seidl M.F."/>
        </authorList>
    </citation>
    <scope>NUCLEOTIDE SEQUENCE [LARGE SCALE GENOMIC DNA]</scope>
    <source>
        <strain evidence="1 2">CBS 123374</strain>
    </source>
</reference>
<dbReference type="Proteomes" id="UP001492380">
    <property type="component" value="Unassembled WGS sequence"/>
</dbReference>
<sequence length="419" mass="45702">MVPRRPNGMMRFSTWEDPSPPRVFEWEEDASIEVMVFDEHGNDMGCGDGSGGEGTENDTKDEMMGVGLYADGGKGHSYCYCVKSKRYEGSSSTFPSSPPVLEDTQLHKAPVANRSTNTETSLATEMDEAATTSHRKMLRPPPTPRFSYAIPVPSSSPVITPLDHSYPFTGHVGPIYYMHEQDQETGYHRQRTTPQAPSSGNTAFETDSSSIYFIHERGQRTEHQTQHQQATHATHYCNTIMGASTSLIYGYSNTGLYCSPADASFHCGSTRRPRSNAIRSGTLSPYSTFSTSSVPYQHAMPLTPFSRHTVHDFDTATSSTSCAREKLPQYQQTTSLSMISRNTTTGIPSSSYASSPYSITGQPSSSLVGASASTSSLPNSIGINSSTSSTGSIKRLKPIIKKSTSQPHAVKRVRFLLPP</sequence>
<dbReference type="EMBL" id="JBBWRZ010000002">
    <property type="protein sequence ID" value="KAK8244667.1"/>
    <property type="molecule type" value="Genomic_DNA"/>
</dbReference>
<gene>
    <name evidence="1" type="ORF">HDK90DRAFT_547559</name>
</gene>
<protein>
    <submittedName>
        <fullName evidence="1">Uncharacterized protein</fullName>
    </submittedName>
</protein>
<name>A0ABR1Z119_9PEZI</name>
<proteinExistence type="predicted"/>